<sequence length="99" mass="11622">MNSKDNSSDAEEDDEPQSTKYLFSLHQQYDDILKEGEVVRQRLYQIKELAHDIECWTKNIPENPDTQSKKEIKSPEQVNILPISIPIRTYINEEETLQT</sequence>
<proteinExistence type="predicted"/>
<comment type="caution">
    <text evidence="2">The sequence shown here is derived from an EMBL/GenBank/DDBJ whole genome shotgun (WGS) entry which is preliminary data.</text>
</comment>
<dbReference type="EMBL" id="JAPFFF010000012">
    <property type="protein sequence ID" value="KAK8875419.1"/>
    <property type="molecule type" value="Genomic_DNA"/>
</dbReference>
<evidence type="ECO:0000256" key="1">
    <source>
        <dbReference type="SAM" id="MobiDB-lite"/>
    </source>
</evidence>
<dbReference type="Proteomes" id="UP001470230">
    <property type="component" value="Unassembled WGS sequence"/>
</dbReference>
<evidence type="ECO:0000313" key="3">
    <source>
        <dbReference type="Proteomes" id="UP001470230"/>
    </source>
</evidence>
<protein>
    <submittedName>
        <fullName evidence="2">Uncharacterized protein</fullName>
    </submittedName>
</protein>
<accession>A0ABR2JC68</accession>
<organism evidence="2 3">
    <name type="scientific">Tritrichomonas musculus</name>
    <dbReference type="NCBI Taxonomy" id="1915356"/>
    <lineage>
        <taxon>Eukaryota</taxon>
        <taxon>Metamonada</taxon>
        <taxon>Parabasalia</taxon>
        <taxon>Tritrichomonadida</taxon>
        <taxon>Tritrichomonadidae</taxon>
        <taxon>Tritrichomonas</taxon>
    </lineage>
</organism>
<evidence type="ECO:0000313" key="2">
    <source>
        <dbReference type="EMBL" id="KAK8875419.1"/>
    </source>
</evidence>
<feature type="region of interest" description="Disordered" evidence="1">
    <location>
        <begin position="1"/>
        <end position="20"/>
    </location>
</feature>
<reference evidence="2 3" key="1">
    <citation type="submission" date="2024-04" db="EMBL/GenBank/DDBJ databases">
        <title>Tritrichomonas musculus Genome.</title>
        <authorList>
            <person name="Alves-Ferreira E."/>
            <person name="Grigg M."/>
            <person name="Lorenzi H."/>
            <person name="Galac M."/>
        </authorList>
    </citation>
    <scope>NUCLEOTIDE SEQUENCE [LARGE SCALE GENOMIC DNA]</scope>
    <source>
        <strain evidence="2 3">EAF2021</strain>
    </source>
</reference>
<keyword evidence="3" id="KW-1185">Reference proteome</keyword>
<name>A0ABR2JC68_9EUKA</name>
<gene>
    <name evidence="2" type="ORF">M9Y10_005584</name>
</gene>